<keyword evidence="3" id="KW-0235">DNA replication</keyword>
<dbReference type="PANTHER" id="PTHR12708">
    <property type="entry name" value="DNA POLYMERASE EPSILON SUBUNIT B"/>
    <property type="match status" value="1"/>
</dbReference>
<keyword evidence="4" id="KW-0238">DNA-binding</keyword>
<protein>
    <recommendedName>
        <fullName evidence="6">DNA polymerase II subunit 2</fullName>
    </recommendedName>
</protein>
<evidence type="ECO:0000256" key="5">
    <source>
        <dbReference type="ARBA" id="ARBA00023242"/>
    </source>
</evidence>
<keyword evidence="5" id="KW-0539">Nucleus</keyword>
<dbReference type="GO" id="GO:0003677">
    <property type="term" value="F:DNA binding"/>
    <property type="evidence" value="ECO:0007669"/>
    <property type="project" value="UniProtKB-KW"/>
</dbReference>
<sequence>MASNELLSNNLNRSQFMKKLQLSGFIVKQDALNVFESEFRCGNSYESIDDFVSQLLTVFAKIDFQDYVVDITLAQEAVNELRKARDEIEAKSSSETIIKNIIPHSFTTMSNDFKFQYEHLVQSLKRLPVFESGQFTLMTIDDLNTYESNVPIKSIVFALIRKDPSKIMQFILEDPTGTIPATFSSKIVWKEWATFENAIYLIEGSYEGQRDSFVMTTIGLNPPIQSIFPEPINDCQPIERDASDRMIVIISEIYLNEPETLKALRILFNGYNESIAPDFFILIGNFSSITLSENEIKANMNKLERLIVSFPNIKSNSKFILVPGPDEPTESTFFIKKCFTTGYFIRSAINISFATNPFYLLIKKRSLMVIANRMIERYLNNLINSKCNLNSDPNLIDRDSIKNLFESIARLSIANAHLTSGIDRNYSSVLSLLPKIPDLILLSDNHLCKNSHCQPFDRNSKYATTTSFSRDSFQFLVYYVQSNELEESQIF</sequence>
<dbReference type="PANTHER" id="PTHR12708:SF0">
    <property type="entry name" value="DNA POLYMERASE EPSILON SUBUNIT 2"/>
    <property type="match status" value="1"/>
</dbReference>
<reference evidence="10" key="1">
    <citation type="journal article" date="2020" name="PLoS Negl. Trop. Dis.">
        <title>High-quality nuclear genome for Sarcoptes scabiei-A critical resource for a neglected parasite.</title>
        <authorList>
            <person name="Korhonen P.K."/>
            <person name="Gasser R.B."/>
            <person name="Ma G."/>
            <person name="Wang T."/>
            <person name="Stroehlein A.J."/>
            <person name="Young N.D."/>
            <person name="Ang C.S."/>
            <person name="Fernando D.D."/>
            <person name="Lu H.C."/>
            <person name="Taylor S."/>
            <person name="Reynolds S.L."/>
            <person name="Mofiz E."/>
            <person name="Najaraj S.H."/>
            <person name="Gowda H."/>
            <person name="Madugundu A."/>
            <person name="Renuse S."/>
            <person name="Holt D."/>
            <person name="Pandey A."/>
            <person name="Papenfuss A.T."/>
            <person name="Fischer K."/>
        </authorList>
    </citation>
    <scope>NUCLEOTIDE SEQUENCE [LARGE SCALE GENOMIC DNA]</scope>
</reference>
<keyword evidence="10" id="KW-1185">Reference proteome</keyword>
<evidence type="ECO:0000256" key="4">
    <source>
        <dbReference type="ARBA" id="ARBA00023125"/>
    </source>
</evidence>
<name>A0A834VGC5_SARSC</name>
<evidence type="ECO:0000256" key="1">
    <source>
        <dbReference type="ARBA" id="ARBA00004123"/>
    </source>
</evidence>
<feature type="domain" description="DNA polymerase alpha/delta/epsilon subunit B" evidence="7">
    <location>
        <begin position="247"/>
        <end position="444"/>
    </location>
</feature>
<proteinExistence type="inferred from homology"/>
<evidence type="ECO:0000256" key="2">
    <source>
        <dbReference type="ARBA" id="ARBA00009560"/>
    </source>
</evidence>
<evidence type="ECO:0000256" key="3">
    <source>
        <dbReference type="ARBA" id="ARBA00022705"/>
    </source>
</evidence>
<dbReference type="InterPro" id="IPR016266">
    <property type="entry name" value="POLE2"/>
</dbReference>
<comment type="subcellular location">
    <subcellularLocation>
        <location evidence="1">Nucleus</location>
    </subcellularLocation>
</comment>
<dbReference type="Pfam" id="PF04042">
    <property type="entry name" value="DNA_pol_E_B"/>
    <property type="match status" value="1"/>
</dbReference>
<evidence type="ECO:0000256" key="6">
    <source>
        <dbReference type="ARBA" id="ARBA00032930"/>
    </source>
</evidence>
<dbReference type="Proteomes" id="UP000070412">
    <property type="component" value="Unassembled WGS sequence"/>
</dbReference>
<evidence type="ECO:0000313" key="8">
    <source>
        <dbReference type="EMBL" id="KAF7495901.1"/>
    </source>
</evidence>
<accession>A0A834VGC5</accession>
<comment type="similarity">
    <text evidence="2">Belongs to the DNA polymerase epsilon subunit B family.</text>
</comment>
<dbReference type="GO" id="GO:0006261">
    <property type="term" value="P:DNA-templated DNA replication"/>
    <property type="evidence" value="ECO:0007669"/>
    <property type="project" value="InterPro"/>
</dbReference>
<evidence type="ECO:0000313" key="9">
    <source>
        <dbReference type="EnsemblMetazoa" id="KAF7495901.1"/>
    </source>
</evidence>
<organism evidence="8">
    <name type="scientific">Sarcoptes scabiei</name>
    <name type="common">Itch mite</name>
    <name type="synonym">Acarus scabiei</name>
    <dbReference type="NCBI Taxonomy" id="52283"/>
    <lineage>
        <taxon>Eukaryota</taxon>
        <taxon>Metazoa</taxon>
        <taxon>Ecdysozoa</taxon>
        <taxon>Arthropoda</taxon>
        <taxon>Chelicerata</taxon>
        <taxon>Arachnida</taxon>
        <taxon>Acari</taxon>
        <taxon>Acariformes</taxon>
        <taxon>Sarcoptiformes</taxon>
        <taxon>Astigmata</taxon>
        <taxon>Psoroptidia</taxon>
        <taxon>Sarcoptoidea</taxon>
        <taxon>Sarcoptidae</taxon>
        <taxon>Sarcoptinae</taxon>
        <taxon>Sarcoptes</taxon>
    </lineage>
</organism>
<gene>
    <name evidence="8" type="ORF">SSS_4411</name>
</gene>
<dbReference type="AlphaFoldDB" id="A0A834VGC5"/>
<dbReference type="InterPro" id="IPR007185">
    <property type="entry name" value="DNA_pol_a/d/e_bsu"/>
</dbReference>
<evidence type="ECO:0000259" key="7">
    <source>
        <dbReference type="Pfam" id="PF04042"/>
    </source>
</evidence>
<dbReference type="EnsemblMetazoa" id="SSS_4411s_mrna">
    <property type="protein sequence ID" value="KAF7495901.1"/>
    <property type="gene ID" value="SSS_4411"/>
</dbReference>
<dbReference type="OrthoDB" id="10254730at2759"/>
<reference evidence="9" key="3">
    <citation type="submission" date="2022-06" db="UniProtKB">
        <authorList>
            <consortium name="EnsemblMetazoa"/>
        </authorList>
    </citation>
    <scope>IDENTIFICATION</scope>
</reference>
<evidence type="ECO:0000313" key="10">
    <source>
        <dbReference type="Proteomes" id="UP000070412"/>
    </source>
</evidence>
<dbReference type="EMBL" id="WVUK01000044">
    <property type="protein sequence ID" value="KAF7495901.1"/>
    <property type="molecule type" value="Genomic_DNA"/>
</dbReference>
<reference evidence="8" key="2">
    <citation type="submission" date="2020-01" db="EMBL/GenBank/DDBJ databases">
        <authorList>
            <person name="Korhonen P.K.K."/>
            <person name="Guangxu M.G."/>
            <person name="Wang T.W."/>
            <person name="Stroehlein A.J.S."/>
            <person name="Young N.D."/>
            <person name="Ang C.-S.A."/>
            <person name="Fernando D.W.F."/>
            <person name="Lu H.L."/>
            <person name="Taylor S.T."/>
            <person name="Ehtesham M.E.M."/>
            <person name="Najaraj S.H.N."/>
            <person name="Harsha G.H.G."/>
            <person name="Madugundu A.M."/>
            <person name="Renuse S.R."/>
            <person name="Holt D.H."/>
            <person name="Pandey A.P."/>
            <person name="Papenfuss A.P."/>
            <person name="Gasser R.B.G."/>
            <person name="Fischer K.F."/>
        </authorList>
    </citation>
    <scope>NUCLEOTIDE SEQUENCE</scope>
    <source>
        <strain evidence="8">SSS_KF_BRIS2020</strain>
    </source>
</reference>
<dbReference type="GO" id="GO:0042276">
    <property type="term" value="P:error-prone translesion synthesis"/>
    <property type="evidence" value="ECO:0007669"/>
    <property type="project" value="TreeGrafter"/>
</dbReference>
<dbReference type="GO" id="GO:0008622">
    <property type="term" value="C:epsilon DNA polymerase complex"/>
    <property type="evidence" value="ECO:0007669"/>
    <property type="project" value="InterPro"/>
</dbReference>